<dbReference type="InterPro" id="IPR052985">
    <property type="entry name" value="CoA-trans_III_biosynth/detox"/>
</dbReference>
<accession>A0ABR0J624</accession>
<dbReference type="PANTHER" id="PTHR48229">
    <property type="entry name" value="CAIB/BAIF FAMILY ENZYME (AFU_ORTHOLOGUE AFUA_1G05360)-RELATED"/>
    <property type="match status" value="1"/>
</dbReference>
<dbReference type="EMBL" id="JAVRRF010000016">
    <property type="protein sequence ID" value="KAK5057256.1"/>
    <property type="molecule type" value="Genomic_DNA"/>
</dbReference>
<comment type="caution">
    <text evidence="2">The sequence shown here is derived from an EMBL/GenBank/DDBJ whole genome shotgun (WGS) entry which is preliminary data.</text>
</comment>
<evidence type="ECO:0000313" key="2">
    <source>
        <dbReference type="EMBL" id="KAK5057256.1"/>
    </source>
</evidence>
<dbReference type="Pfam" id="PF02515">
    <property type="entry name" value="CoA_transf_3"/>
    <property type="match status" value="1"/>
</dbReference>
<name>A0ABR0J624_9EURO</name>
<keyword evidence="3" id="KW-1185">Reference proteome</keyword>
<dbReference type="Gene3D" id="3.40.50.10540">
    <property type="entry name" value="Crotonobetainyl-coa:carnitine coa-transferase, domain 1"/>
    <property type="match status" value="1"/>
</dbReference>
<reference evidence="2 3" key="1">
    <citation type="submission" date="2023-08" db="EMBL/GenBank/DDBJ databases">
        <title>Black Yeasts Isolated from many extreme environments.</title>
        <authorList>
            <person name="Coleine C."/>
            <person name="Stajich J.E."/>
            <person name="Selbmann L."/>
        </authorList>
    </citation>
    <scope>NUCLEOTIDE SEQUENCE [LARGE SCALE GENOMIC DNA]</scope>
    <source>
        <strain evidence="2 3">CCFEE 6328</strain>
    </source>
</reference>
<dbReference type="SUPFAM" id="SSF89796">
    <property type="entry name" value="CoA-transferase family III (CaiB/BaiF)"/>
    <property type="match status" value="2"/>
</dbReference>
<dbReference type="Proteomes" id="UP001345691">
    <property type="component" value="Unassembled WGS sequence"/>
</dbReference>
<dbReference type="InterPro" id="IPR023606">
    <property type="entry name" value="CoA-Trfase_III_dom_1_sf"/>
</dbReference>
<sequence>MPVSVYDMLGANINGKSTVTMTRTWHASISKEAKRILMDHLCTNSDLDMPQAMLEEASKVIFTPNVEPFMPTPMKMSESVSALWACIGLFASAVCQQRYKIQKSERIEVDVYTATLMLFSLNLFQFDDMIKDGEIETQIAHIDKGRIGETYRSLATNIYMTSDGRYFQLHGSLDTTSVLNMLGLPQHRLDLQVAEHRNAIKDIYKNAVATYDSASLEIEVNERWRQPGVTCLTLDEFAETNHGKACIPEPLYRIHKIHDTLEKVKWPSGKPYQGPLAGIKVLDLTKVVAGPTITRVLALLGADVLRVSSDTQPDAAFALFDGQLGKRDTDINLKTVEGKAVFEALLTEADVVVDGYRPGALEKLGFGRKWAQEVARRRGKGIIYCRENCYGWVGEWSSRAGYQQISDCVSGSSWEQGKFLGLDEPVVPLLPNSDYQTGLVGAIAIMQALLKRATVGGSYNVDVSLTQFNNWYIRSLGLHDHQTQSSLRALYPDFKPRHDMDIFELISLTMETTKSVKGAGPGELWDPARFTSGSTRWSKQGETASYLDWRKIVTVIGPSRDGQQDVVFGFDRGSCKPGADDSKWL</sequence>
<evidence type="ECO:0000313" key="3">
    <source>
        <dbReference type="Proteomes" id="UP001345691"/>
    </source>
</evidence>
<evidence type="ECO:0000256" key="1">
    <source>
        <dbReference type="ARBA" id="ARBA00008383"/>
    </source>
</evidence>
<organism evidence="2 3">
    <name type="scientific">Exophiala sideris</name>
    <dbReference type="NCBI Taxonomy" id="1016849"/>
    <lineage>
        <taxon>Eukaryota</taxon>
        <taxon>Fungi</taxon>
        <taxon>Dikarya</taxon>
        <taxon>Ascomycota</taxon>
        <taxon>Pezizomycotina</taxon>
        <taxon>Eurotiomycetes</taxon>
        <taxon>Chaetothyriomycetidae</taxon>
        <taxon>Chaetothyriales</taxon>
        <taxon>Herpotrichiellaceae</taxon>
        <taxon>Exophiala</taxon>
    </lineage>
</organism>
<proteinExistence type="inferred from homology"/>
<protein>
    <submittedName>
        <fullName evidence="2">Uncharacterized protein</fullName>
    </submittedName>
</protein>
<comment type="similarity">
    <text evidence="1">Belongs to the CoA-transferase III family.</text>
</comment>
<dbReference type="InterPro" id="IPR003673">
    <property type="entry name" value="CoA-Trfase_fam_III"/>
</dbReference>
<gene>
    <name evidence="2" type="ORF">LTR69_007295</name>
</gene>
<dbReference type="PANTHER" id="PTHR48229:SF1">
    <property type="entry name" value="ALPHA METHYLACYL-COA RACEMASE-RELATED"/>
    <property type="match status" value="1"/>
</dbReference>